<protein>
    <submittedName>
        <fullName evidence="2">Uncharacterized protein</fullName>
    </submittedName>
</protein>
<dbReference type="SUPFAM" id="SSF51197">
    <property type="entry name" value="Clavaminate synthase-like"/>
    <property type="match status" value="1"/>
</dbReference>
<dbReference type="Gene3D" id="2.60.120.620">
    <property type="entry name" value="q2cbj1_9rhob like domain"/>
    <property type="match status" value="1"/>
</dbReference>
<dbReference type="AlphaFoldDB" id="A0A7S3NK00"/>
<dbReference type="InterPro" id="IPR008775">
    <property type="entry name" value="Phytyl_CoA_dOase-like"/>
</dbReference>
<accession>A0A7S3NK00</accession>
<evidence type="ECO:0000256" key="1">
    <source>
        <dbReference type="SAM" id="MobiDB-lite"/>
    </source>
</evidence>
<name>A0A7S3NK00_9STRA</name>
<organism evidence="2">
    <name type="scientific">Aureoumbra lagunensis</name>
    <dbReference type="NCBI Taxonomy" id="44058"/>
    <lineage>
        <taxon>Eukaryota</taxon>
        <taxon>Sar</taxon>
        <taxon>Stramenopiles</taxon>
        <taxon>Ochrophyta</taxon>
        <taxon>Pelagophyceae</taxon>
        <taxon>Pelagomonadales</taxon>
        <taxon>Aureoumbra</taxon>
    </lineage>
</organism>
<dbReference type="EMBL" id="HBIJ01008613">
    <property type="protein sequence ID" value="CAE0365340.1"/>
    <property type="molecule type" value="Transcribed_RNA"/>
</dbReference>
<reference evidence="2" key="1">
    <citation type="submission" date="2021-01" db="EMBL/GenBank/DDBJ databases">
        <authorList>
            <person name="Corre E."/>
            <person name="Pelletier E."/>
            <person name="Niang G."/>
            <person name="Scheremetjew M."/>
            <person name="Finn R."/>
            <person name="Kale V."/>
            <person name="Holt S."/>
            <person name="Cochrane G."/>
            <person name="Meng A."/>
            <person name="Brown T."/>
            <person name="Cohen L."/>
        </authorList>
    </citation>
    <scope>NUCLEOTIDE SEQUENCE</scope>
    <source>
        <strain evidence="2">CCMP1510</strain>
    </source>
</reference>
<sequence length="490" mass="54296">MFDEIGFMRDGFTIVRSAIEEEEVDRFLHQAVRPTIQDFCGVDIFGDASTFPVRDGDAIRGRSGGGNEDHPITSSEEKRWPALFSSETLLSALDHLHGDSRENWEWDAGAVDGVGWIHIRWPIQTGPWIPPYRGWHLDAGTTNLICQQSVICLPIVTPLRGGCGGTALLRGSHLAIARAMHDACGAITYERLIDYINGYLMPAILRIDPNAIQEARGEPGDILILHPLLYHACSNACLGAPVRITFNLSVKHRRAPFLSTQECCLVERAIISALQSGKDSPNTFGGNLIRYGEPIFMRFCAHGGIIGLQSENLRVFLPGLQPTNTDTRHCAFIFSPVFDNSRQGDDDDNLTMITTEDDETTQKNPQKLTQQQIGDIVHCGDIVTIQAFYDNTYIEVQSPQQAGDWAFATAAVNQTMSCHFEIYGLATLPLRYGDTIALRALTANSFLHADPSWTDGGRLGAQFDHPRGQWQQISILRFLRPESFLSVVST</sequence>
<proteinExistence type="predicted"/>
<gene>
    <name evidence="2" type="ORF">ALAG00032_LOCUS6082</name>
</gene>
<feature type="region of interest" description="Disordered" evidence="1">
    <location>
        <begin position="56"/>
        <end position="75"/>
    </location>
</feature>
<dbReference type="Pfam" id="PF05721">
    <property type="entry name" value="PhyH"/>
    <property type="match status" value="1"/>
</dbReference>
<evidence type="ECO:0000313" key="2">
    <source>
        <dbReference type="EMBL" id="CAE0365340.1"/>
    </source>
</evidence>